<dbReference type="Gramene" id="evm.model.05.1274">
    <property type="protein sequence ID" value="cds.evm.model.05.1274"/>
    <property type="gene ID" value="evm.TU.05.1274"/>
</dbReference>
<organism evidence="2 3">
    <name type="scientific">Cannabis sativa</name>
    <name type="common">Hemp</name>
    <name type="synonym">Marijuana</name>
    <dbReference type="NCBI Taxonomy" id="3483"/>
    <lineage>
        <taxon>Eukaryota</taxon>
        <taxon>Viridiplantae</taxon>
        <taxon>Streptophyta</taxon>
        <taxon>Embryophyta</taxon>
        <taxon>Tracheophyta</taxon>
        <taxon>Spermatophyta</taxon>
        <taxon>Magnoliopsida</taxon>
        <taxon>eudicotyledons</taxon>
        <taxon>Gunneridae</taxon>
        <taxon>Pentapetalae</taxon>
        <taxon>rosids</taxon>
        <taxon>fabids</taxon>
        <taxon>Rosales</taxon>
        <taxon>Cannabaceae</taxon>
        <taxon>Cannabis</taxon>
    </lineage>
</organism>
<evidence type="ECO:0000313" key="3">
    <source>
        <dbReference type="Proteomes" id="UP000596661"/>
    </source>
</evidence>
<feature type="region of interest" description="Disordered" evidence="1">
    <location>
        <begin position="33"/>
        <end position="66"/>
    </location>
</feature>
<protein>
    <submittedName>
        <fullName evidence="2">Uncharacterized protein</fullName>
    </submittedName>
</protein>
<dbReference type="EnsemblPlants" id="evm.model.05.1274">
    <property type="protein sequence ID" value="cds.evm.model.05.1274"/>
    <property type="gene ID" value="evm.TU.05.1274"/>
</dbReference>
<dbReference type="EMBL" id="UZAU01000519">
    <property type="status" value="NOT_ANNOTATED_CDS"/>
    <property type="molecule type" value="Genomic_DNA"/>
</dbReference>
<name>A0A803PKP5_CANSA</name>
<reference evidence="2" key="1">
    <citation type="submission" date="2018-11" db="EMBL/GenBank/DDBJ databases">
        <authorList>
            <person name="Grassa J C."/>
        </authorList>
    </citation>
    <scope>NUCLEOTIDE SEQUENCE [LARGE SCALE GENOMIC DNA]</scope>
</reference>
<evidence type="ECO:0000256" key="1">
    <source>
        <dbReference type="SAM" id="MobiDB-lite"/>
    </source>
</evidence>
<sequence length="81" mass="8864">MRVNRLSAVKRVETSEGLFDTVLAGPIVDIEEKLDGAQDERKEESFKRSLGSTDSATDTPNEAEEAVCQTVHSARKDTIIA</sequence>
<reference evidence="2" key="2">
    <citation type="submission" date="2021-03" db="UniProtKB">
        <authorList>
            <consortium name="EnsemblPlants"/>
        </authorList>
    </citation>
    <scope>IDENTIFICATION</scope>
</reference>
<accession>A0A803PKP5</accession>
<feature type="compositionally biased region" description="Basic and acidic residues" evidence="1">
    <location>
        <begin position="33"/>
        <end position="47"/>
    </location>
</feature>
<keyword evidence="3" id="KW-1185">Reference proteome</keyword>
<evidence type="ECO:0000313" key="2">
    <source>
        <dbReference type="EnsemblPlants" id="cds.evm.model.05.1274"/>
    </source>
</evidence>
<feature type="compositionally biased region" description="Polar residues" evidence="1">
    <location>
        <begin position="50"/>
        <end position="60"/>
    </location>
</feature>
<dbReference type="AlphaFoldDB" id="A0A803PKP5"/>
<proteinExistence type="predicted"/>
<dbReference type="Proteomes" id="UP000596661">
    <property type="component" value="Chromosome 5"/>
</dbReference>